<name>A0A0P1AW82_PLAHL</name>
<evidence type="ECO:0008006" key="4">
    <source>
        <dbReference type="Google" id="ProtNLM"/>
    </source>
</evidence>
<feature type="signal peptide" evidence="1">
    <location>
        <begin position="1"/>
        <end position="25"/>
    </location>
</feature>
<keyword evidence="1" id="KW-0732">Signal</keyword>
<feature type="chain" id="PRO_5006058974" description="RxLR-like protein" evidence="1">
    <location>
        <begin position="26"/>
        <end position="370"/>
    </location>
</feature>
<dbReference type="RefSeq" id="XP_024582990.1">
    <property type="nucleotide sequence ID" value="XM_024717497.1"/>
</dbReference>
<evidence type="ECO:0000313" key="2">
    <source>
        <dbReference type="EMBL" id="CEG46621.1"/>
    </source>
</evidence>
<proteinExistence type="predicted"/>
<evidence type="ECO:0000256" key="1">
    <source>
        <dbReference type="SAM" id="SignalP"/>
    </source>
</evidence>
<dbReference type="GeneID" id="36398274"/>
<dbReference type="Proteomes" id="UP000054928">
    <property type="component" value="Unassembled WGS sequence"/>
</dbReference>
<sequence>MFGTLCQDKCLIGVTLCFTFNLAVAQVNDRDLTDPRAQNVTMHNITAPFQDALPIHNGSGEFKLDIDISDKEEREFPFQAFFSRFHHILSNIEHTTNSISNAHTTMAKIERLTEHDVQSTTNYIGNNLRDLANNVELNARIPDEMKILIQDIVSDVLQRLQRLKKGKGPSIENLVSNVRENLRDLAQKLEPFYGRFVPHTDTELKMIDRGTKSSHAKSPFPNGGKHSSGHIIYDTDDDVIMMDNEHIDRYRLRDLVHSEKRSAEDDSELLLLIQKFQRSQYTNDRIWGDVALIRMLQNPTSGKLAREQWVKDQVTVSQAHNFLRKYSKKGVSFFENELGSLWLSYVGYCWEHGHSEFSPIDFSNNSNWRK</sequence>
<reference evidence="3" key="1">
    <citation type="submission" date="2014-09" db="EMBL/GenBank/DDBJ databases">
        <authorList>
            <person name="Sharma Rahul"/>
            <person name="Thines Marco"/>
        </authorList>
    </citation>
    <scope>NUCLEOTIDE SEQUENCE [LARGE SCALE GENOMIC DNA]</scope>
</reference>
<protein>
    <recommendedName>
        <fullName evidence="4">RxLR-like protein</fullName>
    </recommendedName>
</protein>
<dbReference type="AlphaFoldDB" id="A0A0P1AW82"/>
<organism evidence="2 3">
    <name type="scientific">Plasmopara halstedii</name>
    <name type="common">Downy mildew of sunflower</name>
    <dbReference type="NCBI Taxonomy" id="4781"/>
    <lineage>
        <taxon>Eukaryota</taxon>
        <taxon>Sar</taxon>
        <taxon>Stramenopiles</taxon>
        <taxon>Oomycota</taxon>
        <taxon>Peronosporomycetes</taxon>
        <taxon>Peronosporales</taxon>
        <taxon>Peronosporaceae</taxon>
        <taxon>Plasmopara</taxon>
    </lineage>
</organism>
<accession>A0A0P1AW82</accession>
<keyword evidence="3" id="KW-1185">Reference proteome</keyword>
<evidence type="ECO:0000313" key="3">
    <source>
        <dbReference type="Proteomes" id="UP000054928"/>
    </source>
</evidence>
<dbReference type="EMBL" id="CCYD01002089">
    <property type="protein sequence ID" value="CEG46621.1"/>
    <property type="molecule type" value="Genomic_DNA"/>
</dbReference>